<dbReference type="GO" id="GO:0003886">
    <property type="term" value="F:DNA (cytosine-5-)-methyltransferase activity"/>
    <property type="evidence" value="ECO:0007669"/>
    <property type="project" value="UniProtKB-EC"/>
</dbReference>
<dbReference type="InterPro" id="IPR018117">
    <property type="entry name" value="C5_DNA_meth_AS"/>
</dbReference>
<keyword evidence="6" id="KW-0238">DNA-binding</keyword>
<keyword evidence="12" id="KW-1185">Reference proteome</keyword>
<dbReference type="InterPro" id="IPR050390">
    <property type="entry name" value="C5-Methyltransferase"/>
</dbReference>
<comment type="subcellular location">
    <subcellularLocation>
        <location evidence="1">Nucleus</location>
    </subcellularLocation>
</comment>
<dbReference type="PRINTS" id="PR00105">
    <property type="entry name" value="C5METTRFRASE"/>
</dbReference>
<evidence type="ECO:0000256" key="7">
    <source>
        <dbReference type="ARBA" id="ARBA00023242"/>
    </source>
</evidence>
<dbReference type="Gene3D" id="3.40.50.150">
    <property type="entry name" value="Vaccinia Virus protein VP39"/>
    <property type="match status" value="1"/>
</dbReference>
<accession>A0AAJ0B982</accession>
<evidence type="ECO:0000256" key="4">
    <source>
        <dbReference type="ARBA" id="ARBA00022679"/>
    </source>
</evidence>
<feature type="domain" description="BAH" evidence="10">
    <location>
        <begin position="394"/>
        <end position="527"/>
    </location>
</feature>
<protein>
    <recommendedName>
        <fullName evidence="2">DNA (cytosine-5-)-methyltransferase</fullName>
        <ecNumber evidence="2">2.1.1.37</ecNumber>
    </recommendedName>
</protein>
<keyword evidence="7" id="KW-0539">Nucleus</keyword>
<dbReference type="Pfam" id="PF25423">
    <property type="entry name" value="DUF7893"/>
    <property type="match status" value="1"/>
</dbReference>
<dbReference type="GO" id="GO:0005634">
    <property type="term" value="C:nucleus"/>
    <property type="evidence" value="ECO:0007669"/>
    <property type="project" value="UniProtKB-SubCell"/>
</dbReference>
<proteinExistence type="inferred from homology"/>
<evidence type="ECO:0000256" key="5">
    <source>
        <dbReference type="ARBA" id="ARBA00022691"/>
    </source>
</evidence>
<dbReference type="GO" id="GO:0003682">
    <property type="term" value="F:chromatin binding"/>
    <property type="evidence" value="ECO:0007669"/>
    <property type="project" value="InterPro"/>
</dbReference>
<organism evidence="11 12">
    <name type="scientific">Echria macrotheca</name>
    <dbReference type="NCBI Taxonomy" id="438768"/>
    <lineage>
        <taxon>Eukaryota</taxon>
        <taxon>Fungi</taxon>
        <taxon>Dikarya</taxon>
        <taxon>Ascomycota</taxon>
        <taxon>Pezizomycotina</taxon>
        <taxon>Sordariomycetes</taxon>
        <taxon>Sordariomycetidae</taxon>
        <taxon>Sordariales</taxon>
        <taxon>Schizotheciaceae</taxon>
        <taxon>Echria</taxon>
    </lineage>
</organism>
<comment type="similarity">
    <text evidence="8">Belongs to the class I-like SAM-binding methyltransferase superfamily. C5-methyltransferase family.</text>
</comment>
<feature type="region of interest" description="Disordered" evidence="9">
    <location>
        <begin position="1108"/>
        <end position="1163"/>
    </location>
</feature>
<keyword evidence="4 8" id="KW-0808">Transferase</keyword>
<dbReference type="Pfam" id="PF00145">
    <property type="entry name" value="DNA_methylase"/>
    <property type="match status" value="1"/>
</dbReference>
<dbReference type="InterPro" id="IPR057215">
    <property type="entry name" value="DUF7893"/>
</dbReference>
<evidence type="ECO:0000256" key="2">
    <source>
        <dbReference type="ARBA" id="ARBA00011975"/>
    </source>
</evidence>
<dbReference type="GO" id="GO:0003677">
    <property type="term" value="F:DNA binding"/>
    <property type="evidence" value="ECO:0007669"/>
    <property type="project" value="UniProtKB-KW"/>
</dbReference>
<evidence type="ECO:0000256" key="9">
    <source>
        <dbReference type="SAM" id="MobiDB-lite"/>
    </source>
</evidence>
<gene>
    <name evidence="11" type="ORF">QBC47DRAFT_52013</name>
</gene>
<evidence type="ECO:0000313" key="12">
    <source>
        <dbReference type="Proteomes" id="UP001239445"/>
    </source>
</evidence>
<evidence type="ECO:0000313" key="11">
    <source>
        <dbReference type="EMBL" id="KAK1753079.1"/>
    </source>
</evidence>
<dbReference type="GO" id="GO:0044027">
    <property type="term" value="P:negative regulation of gene expression via chromosomal CpG island methylation"/>
    <property type="evidence" value="ECO:0007669"/>
    <property type="project" value="TreeGrafter"/>
</dbReference>
<dbReference type="EC" id="2.1.1.37" evidence="2"/>
<comment type="caution">
    <text evidence="11">The sequence shown here is derived from an EMBL/GenBank/DDBJ whole genome shotgun (WGS) entry which is preliminary data.</text>
</comment>
<dbReference type="Gene3D" id="2.30.30.490">
    <property type="match status" value="1"/>
</dbReference>
<evidence type="ECO:0000256" key="6">
    <source>
        <dbReference type="ARBA" id="ARBA00023125"/>
    </source>
</evidence>
<dbReference type="SUPFAM" id="SSF53335">
    <property type="entry name" value="S-adenosyl-L-methionine-dependent methyltransferases"/>
    <property type="match status" value="1"/>
</dbReference>
<keyword evidence="5 8" id="KW-0949">S-adenosyl-L-methionine</keyword>
<dbReference type="InterPro" id="IPR001525">
    <property type="entry name" value="C5_MeTfrase"/>
</dbReference>
<feature type="region of interest" description="Disordered" evidence="9">
    <location>
        <begin position="26"/>
        <end position="54"/>
    </location>
</feature>
<dbReference type="PROSITE" id="PS51679">
    <property type="entry name" value="SAM_MT_C5"/>
    <property type="match status" value="1"/>
</dbReference>
<dbReference type="CDD" id="cd04712">
    <property type="entry name" value="BAH_DCM_I"/>
    <property type="match status" value="1"/>
</dbReference>
<dbReference type="InterPro" id="IPR001025">
    <property type="entry name" value="BAH_dom"/>
</dbReference>
<feature type="compositionally biased region" description="Acidic residues" evidence="9">
    <location>
        <begin position="1151"/>
        <end position="1160"/>
    </location>
</feature>
<feature type="active site" evidence="8">
    <location>
        <position position="780"/>
    </location>
</feature>
<evidence type="ECO:0000256" key="3">
    <source>
        <dbReference type="ARBA" id="ARBA00022603"/>
    </source>
</evidence>
<reference evidence="11" key="1">
    <citation type="submission" date="2023-06" db="EMBL/GenBank/DDBJ databases">
        <title>Genome-scale phylogeny and comparative genomics of the fungal order Sordariales.</title>
        <authorList>
            <consortium name="Lawrence Berkeley National Laboratory"/>
            <person name="Hensen N."/>
            <person name="Bonometti L."/>
            <person name="Westerberg I."/>
            <person name="Brannstrom I.O."/>
            <person name="Guillou S."/>
            <person name="Cros-Aarteil S."/>
            <person name="Calhoun S."/>
            <person name="Haridas S."/>
            <person name="Kuo A."/>
            <person name="Mondo S."/>
            <person name="Pangilinan J."/>
            <person name="Riley R."/>
            <person name="Labutti K."/>
            <person name="Andreopoulos B."/>
            <person name="Lipzen A."/>
            <person name="Chen C."/>
            <person name="Yanf M."/>
            <person name="Daum C."/>
            <person name="Ng V."/>
            <person name="Clum A."/>
            <person name="Steindorff A."/>
            <person name="Ohm R."/>
            <person name="Martin F."/>
            <person name="Silar P."/>
            <person name="Natvig D."/>
            <person name="Lalanne C."/>
            <person name="Gautier V."/>
            <person name="Ament-Velasquez S.L."/>
            <person name="Kruys A."/>
            <person name="Hutchinson M.I."/>
            <person name="Powell A.J."/>
            <person name="Barry K."/>
            <person name="Miller A.N."/>
            <person name="Grigoriev I.V."/>
            <person name="Debuchy R."/>
            <person name="Gladieux P."/>
            <person name="Thoren M.H."/>
            <person name="Johannesson H."/>
        </authorList>
    </citation>
    <scope>NUCLEOTIDE SEQUENCE</scope>
    <source>
        <strain evidence="11">PSN4</strain>
    </source>
</reference>
<evidence type="ECO:0000259" key="10">
    <source>
        <dbReference type="PROSITE" id="PS51038"/>
    </source>
</evidence>
<sequence>MGSNSGCMEEDIRDEKLSVDLLRLPTPALTPSARSPVSDPSEATDGVDLIQPPDEPAQFEVTRSRHITVDIPRSTLTNPKSVFQGFIPPLPRSSQSTAVSQLLDVVGKNSTAEEWVEFELNAFSFYGNVECHPNELQGLQLLRTKASYGQFYLDGVLSAEGIRHYVSGVVVEELSIGNYGIEHASVDGQIWVRTKFNQHREVYYRLGKPAIEYERFHTPFLWIANLAKHVVDFATEMIKARRQVGISSFKEDFIRWLRRTHTEAKLRAWLRQHPSTDFRVAVQANLDFIWKELFGLIGEKAWEVDLCREAITFSRYEECPKPQDEELVYAKGKNEPPERPTIVTPYIKDCFGHMVIGQMLRLAGDDAEVPAETAETPDCGGVLTLRFLSRAEVSRIALGDVISTPRDQDTTDTKWRPTESQNAKDDGRWFGLVQKIHISKVGHYSFDVIWLYRPVETPCCVMKYPWLNELFLSDHCTCEEGASARVKESEILDVHAVNWFGGPSDRGERFFIRQLYMVQERRWVTLKESHLRCSHGKEKPGFKTGDTILAMLGSGSYSESSRESSPGLATQEWDRAEPFEVVKIFRQRETRFVRLRRLLRRSDVERRSNAAPNELVYTDQMDVVRPGDAEIIGRCYVRFFRPGQPIPTPYNLNGNGNLFYITHRLTCDGQCVPLDEFPTSLRQGFDPSRKVKRMKGLDLFCGAGNFGRGLEDGGVVKMRWANDIWDRPMHTYMANTSADDPAHPFLGSVDDLLREAIEGNFRDNVPRPGEVDFISAGSPCPGFSLLTVQKAALKQVKNRSLVASFASFVDLYRPKYGILENVDTIVQSERNQHSDMLSQLFCAIVGMGYQAQLILGDAWSYGAPQTRKRVFLYFAAAGLRLPEAPLPSHSHPAGTHSRGLGKICNGEAYVQRRFGPTAFKYVSAREATADLPPIDDGAAGACIAFPDHRLSIKPTPPFRSQISAIPFHPYGMTFMKTWKEGRGLMSASDRELFNESGMRVTHPNSKGWSRQTPAGLFSTVTTVCNPTDSRSGAMLHWVDNRPLSVLEVRRAQGFPDHEVLLGSVSEQWKQVGNSVARQMALALGLKLREAWLGSLYDDETGQTEAVNGFEQATGHQVPSKRGLGEDGESERPAKMRATMPSPSRSPMMVLDDGETTEDAETTVNGITVVRL</sequence>
<dbReference type="Gene3D" id="3.90.120.10">
    <property type="entry name" value="DNA Methylase, subunit A, domain 2"/>
    <property type="match status" value="1"/>
</dbReference>
<dbReference type="Proteomes" id="UP001239445">
    <property type="component" value="Unassembled WGS sequence"/>
</dbReference>
<dbReference type="AlphaFoldDB" id="A0AAJ0B982"/>
<dbReference type="PANTHER" id="PTHR10629:SF54">
    <property type="entry name" value="DNA METHYLTRANSFERASE DIM-2"/>
    <property type="match status" value="1"/>
</dbReference>
<name>A0AAJ0B982_9PEZI</name>
<dbReference type="GO" id="GO:0032259">
    <property type="term" value="P:methylation"/>
    <property type="evidence" value="ECO:0007669"/>
    <property type="project" value="UniProtKB-KW"/>
</dbReference>
<evidence type="ECO:0000256" key="8">
    <source>
        <dbReference type="PROSITE-ProRule" id="PRU01016"/>
    </source>
</evidence>
<dbReference type="PROSITE" id="PS00094">
    <property type="entry name" value="C5_MTASE_1"/>
    <property type="match status" value="1"/>
</dbReference>
<evidence type="ECO:0000256" key="1">
    <source>
        <dbReference type="ARBA" id="ARBA00004123"/>
    </source>
</evidence>
<dbReference type="PANTHER" id="PTHR10629">
    <property type="entry name" value="CYTOSINE-SPECIFIC METHYLTRANSFERASE"/>
    <property type="match status" value="1"/>
</dbReference>
<keyword evidence="3 8" id="KW-0489">Methyltransferase</keyword>
<dbReference type="InterPro" id="IPR043151">
    <property type="entry name" value="BAH_sf"/>
</dbReference>
<dbReference type="InterPro" id="IPR029063">
    <property type="entry name" value="SAM-dependent_MTases_sf"/>
</dbReference>
<dbReference type="EMBL" id="MU839838">
    <property type="protein sequence ID" value="KAK1753079.1"/>
    <property type="molecule type" value="Genomic_DNA"/>
</dbReference>
<dbReference type="PROSITE" id="PS51038">
    <property type="entry name" value="BAH"/>
    <property type="match status" value="1"/>
</dbReference>